<keyword evidence="3" id="KW-1185">Reference proteome</keyword>
<dbReference type="InterPro" id="IPR006026">
    <property type="entry name" value="Peptidase_Metallo"/>
</dbReference>
<dbReference type="GO" id="GO:0008270">
    <property type="term" value="F:zinc ion binding"/>
    <property type="evidence" value="ECO:0007669"/>
    <property type="project" value="InterPro"/>
</dbReference>
<reference evidence="3" key="1">
    <citation type="journal article" date="2011" name="MBio">
        <title>Novel metabolic attributes of the genus Cyanothece, comprising a group of unicellular nitrogen-fixing Cyanobacteria.</title>
        <authorList>
            <person name="Bandyopadhyay A."/>
            <person name="Elvitigala T."/>
            <person name="Welsh E."/>
            <person name="Stockel J."/>
            <person name="Liberton M."/>
            <person name="Min H."/>
            <person name="Sherman L.A."/>
            <person name="Pakrasi H.B."/>
        </authorList>
    </citation>
    <scope>NUCLEOTIDE SEQUENCE [LARGE SCALE GENOMIC DNA]</scope>
    <source>
        <strain evidence="3">PCC 8801</strain>
    </source>
</reference>
<dbReference type="GO" id="GO:0008237">
    <property type="term" value="F:metallopeptidase activity"/>
    <property type="evidence" value="ECO:0007669"/>
    <property type="project" value="InterPro"/>
</dbReference>
<protein>
    <submittedName>
        <fullName evidence="2">Peptidase metallopeptidase</fullName>
    </submittedName>
</protein>
<dbReference type="HOGENOM" id="CLU_079047_0_0_3"/>
<dbReference type="SUPFAM" id="SSF55486">
    <property type="entry name" value="Metalloproteases ('zincins'), catalytic domain"/>
    <property type="match status" value="1"/>
</dbReference>
<gene>
    <name evidence="2" type="ordered locus">PCC8801_2262</name>
</gene>
<dbReference type="KEGG" id="cyp:PCC8801_2262"/>
<evidence type="ECO:0000313" key="2">
    <source>
        <dbReference type="EMBL" id="ACK66282.1"/>
    </source>
</evidence>
<dbReference type="STRING" id="41431.PCC8801_2262"/>
<accession>B7K187</accession>
<proteinExistence type="predicted"/>
<dbReference type="Proteomes" id="UP000008204">
    <property type="component" value="Chromosome"/>
</dbReference>
<name>B7K187_RIPO1</name>
<dbReference type="GO" id="GO:0006508">
    <property type="term" value="P:proteolysis"/>
    <property type="evidence" value="ECO:0007669"/>
    <property type="project" value="InterPro"/>
</dbReference>
<dbReference type="OrthoDB" id="9786975at2"/>
<evidence type="ECO:0000313" key="3">
    <source>
        <dbReference type="Proteomes" id="UP000008204"/>
    </source>
</evidence>
<dbReference type="Gene3D" id="3.40.390.10">
    <property type="entry name" value="Collagenase (Catalytic Domain)"/>
    <property type="match status" value="1"/>
</dbReference>
<dbReference type="eggNOG" id="COG5549">
    <property type="taxonomic scope" value="Bacteria"/>
</dbReference>
<dbReference type="CDD" id="cd04279">
    <property type="entry name" value="ZnMc_MMP_like_1"/>
    <property type="match status" value="1"/>
</dbReference>
<sequence>MLKILNQWQRFWWKHQKCFLIVGLILITTIFVASSKPLIAQEDDLDKYLPPLQPHPLPPTLVEWQDSSRVGDYFEQISQSPAGYLVWSRFPITVYCDRPTDVNDPSASNRRFVEWTAAVTEAIRQWQVYLPIAEVKTPKLADIVIERSDPPLDTSFDPKTGQLNIPRARSAQTRYDFYFTQENPPILSHRMTIKISPRLSQLSILSAARHELGHGLGIWGHSDQETDVLYFSQVRNPPSISPRDINTLKKIYEQPTRLGWPLLREIPP</sequence>
<organism evidence="2 3">
    <name type="scientific">Rippkaea orientalis (strain PCC 8801 / RF-1)</name>
    <name type="common">Cyanothece sp. (strain PCC 8801)</name>
    <dbReference type="NCBI Taxonomy" id="41431"/>
    <lineage>
        <taxon>Bacteria</taxon>
        <taxon>Bacillati</taxon>
        <taxon>Cyanobacteriota</taxon>
        <taxon>Cyanophyceae</taxon>
        <taxon>Oscillatoriophycideae</taxon>
        <taxon>Chroococcales</taxon>
        <taxon>Aphanothecaceae</taxon>
        <taxon>Rippkaea</taxon>
        <taxon>Rippkaea orientalis</taxon>
    </lineage>
</organism>
<feature type="domain" description="Peptidase metallopeptidase" evidence="1">
    <location>
        <begin position="83"/>
        <end position="254"/>
    </location>
</feature>
<dbReference type="InterPro" id="IPR024079">
    <property type="entry name" value="MetalloPept_cat_dom_sf"/>
</dbReference>
<evidence type="ECO:0000259" key="1">
    <source>
        <dbReference type="SMART" id="SM00235"/>
    </source>
</evidence>
<dbReference type="EMBL" id="CP001287">
    <property type="protein sequence ID" value="ACK66282.1"/>
    <property type="molecule type" value="Genomic_DNA"/>
</dbReference>
<dbReference type="AlphaFoldDB" id="B7K187"/>
<dbReference type="RefSeq" id="WP_012595550.1">
    <property type="nucleotide sequence ID" value="NC_011726.1"/>
</dbReference>
<dbReference type="SMART" id="SM00235">
    <property type="entry name" value="ZnMc"/>
    <property type="match status" value="1"/>
</dbReference>